<keyword evidence="2" id="KW-1185">Reference proteome</keyword>
<accession>A0ABD2FIW1</accession>
<dbReference type="EMBL" id="JBIYXZ010002089">
    <property type="protein sequence ID" value="KAL3041490.1"/>
    <property type="molecule type" value="Genomic_DNA"/>
</dbReference>
<name>A0ABD2FIW1_PAGBO</name>
<gene>
    <name evidence="1" type="ORF">OYC64_019640</name>
</gene>
<sequence length="13" mass="1486">MLLHMGTWISPPC</sequence>
<organism evidence="1 2">
    <name type="scientific">Pagothenia borchgrevinki</name>
    <name type="common">Bald rockcod</name>
    <name type="synonym">Trematomus borchgrevinki</name>
    <dbReference type="NCBI Taxonomy" id="8213"/>
    <lineage>
        <taxon>Eukaryota</taxon>
        <taxon>Metazoa</taxon>
        <taxon>Chordata</taxon>
        <taxon>Craniata</taxon>
        <taxon>Vertebrata</taxon>
        <taxon>Euteleostomi</taxon>
        <taxon>Actinopterygii</taxon>
        <taxon>Neopterygii</taxon>
        <taxon>Teleostei</taxon>
        <taxon>Neoteleostei</taxon>
        <taxon>Acanthomorphata</taxon>
        <taxon>Eupercaria</taxon>
        <taxon>Perciformes</taxon>
        <taxon>Notothenioidei</taxon>
        <taxon>Nototheniidae</taxon>
        <taxon>Pagothenia</taxon>
    </lineage>
</organism>
<reference evidence="1 2" key="1">
    <citation type="journal article" date="2022" name="G3 (Bethesda)">
        <title>Evaluating Illumina-, Nanopore-, and PacBio-based genome assembly strategies with the bald notothen, Trematomus borchgrevinki.</title>
        <authorList>
            <person name="Rayamajhi N."/>
            <person name="Cheng C.C."/>
            <person name="Catchen J.M."/>
        </authorList>
    </citation>
    <scope>NUCLEOTIDE SEQUENCE [LARGE SCALE GENOMIC DNA]</scope>
    <source>
        <strain evidence="1">AGRC-2024</strain>
    </source>
</reference>
<proteinExistence type="predicted"/>
<dbReference type="Proteomes" id="UP001619887">
    <property type="component" value="Unassembled WGS sequence"/>
</dbReference>
<comment type="caution">
    <text evidence="1">The sequence shown here is derived from an EMBL/GenBank/DDBJ whole genome shotgun (WGS) entry which is preliminary data.</text>
</comment>
<protein>
    <submittedName>
        <fullName evidence="1">Uncharacterized protein</fullName>
    </submittedName>
</protein>
<evidence type="ECO:0000313" key="1">
    <source>
        <dbReference type="EMBL" id="KAL3041490.1"/>
    </source>
</evidence>
<evidence type="ECO:0000313" key="2">
    <source>
        <dbReference type="Proteomes" id="UP001619887"/>
    </source>
</evidence>
<reference evidence="1 2" key="2">
    <citation type="journal article" date="2024" name="G3 (Bethesda)">
        <title>The genome of the cryopelagic Antarctic bald notothen, Trematomus borchgrevinki.</title>
        <authorList>
            <person name="Rayamajhi N."/>
            <person name="Rivera-Colon A.G."/>
            <person name="Minhas B.F."/>
            <person name="Cheng C.C."/>
            <person name="Catchen J.M."/>
        </authorList>
    </citation>
    <scope>NUCLEOTIDE SEQUENCE [LARGE SCALE GENOMIC DNA]</scope>
    <source>
        <strain evidence="1">AGRC-2024</strain>
    </source>
</reference>